<dbReference type="RefSeq" id="WP_091196778.1">
    <property type="nucleotide sequence ID" value="NZ_FOVE01000019.1"/>
</dbReference>
<keyword evidence="4 5" id="KW-0067">ATP-binding</keyword>
<evidence type="ECO:0000256" key="4">
    <source>
        <dbReference type="ARBA" id="ARBA00022840"/>
    </source>
</evidence>
<keyword evidence="2 5" id="KW-0808">Transferase</keyword>
<dbReference type="GO" id="GO:0046917">
    <property type="term" value="F:triphosphoribosyl-dephospho-CoA synthase activity"/>
    <property type="evidence" value="ECO:0007669"/>
    <property type="project" value="UniProtKB-UniRule"/>
</dbReference>
<dbReference type="Gene3D" id="1.10.4200.10">
    <property type="entry name" value="Triphosphoribosyl-dephospho-CoA protein"/>
    <property type="match status" value="1"/>
</dbReference>
<keyword evidence="3 5" id="KW-0547">Nucleotide-binding</keyword>
<dbReference type="PANTHER" id="PTHR30201:SF2">
    <property type="entry name" value="2-(5''-TRIPHOSPHORIBOSYL)-3'-DEPHOSPHOCOENZYME-A SYNTHASE"/>
    <property type="match status" value="1"/>
</dbReference>
<dbReference type="HAMAP" id="MF_00397">
    <property type="entry name" value="CitG"/>
    <property type="match status" value="1"/>
</dbReference>
<evidence type="ECO:0000256" key="1">
    <source>
        <dbReference type="ARBA" id="ARBA00001210"/>
    </source>
</evidence>
<evidence type="ECO:0000313" key="7">
    <source>
        <dbReference type="Proteomes" id="UP000242869"/>
    </source>
</evidence>
<comment type="similarity">
    <text evidence="5">Belongs to the CitG/MdcB family.</text>
</comment>
<evidence type="ECO:0000313" key="6">
    <source>
        <dbReference type="EMBL" id="SFN85230.1"/>
    </source>
</evidence>
<dbReference type="Pfam" id="PF01874">
    <property type="entry name" value="CitG"/>
    <property type="match status" value="1"/>
</dbReference>
<name>A0A1I5CDZ0_9NEIS</name>
<gene>
    <name evidence="5" type="primary">citG</name>
    <name evidence="6" type="ORF">SAMN05660284_02392</name>
</gene>
<dbReference type="PANTHER" id="PTHR30201">
    <property type="entry name" value="TRIPHOSPHORIBOSYL-DEPHOSPHO-COA SYNTHASE"/>
    <property type="match status" value="1"/>
</dbReference>
<organism evidence="6 7">
    <name type="scientific">Formivibrio citricus</name>
    <dbReference type="NCBI Taxonomy" id="83765"/>
    <lineage>
        <taxon>Bacteria</taxon>
        <taxon>Pseudomonadati</taxon>
        <taxon>Pseudomonadota</taxon>
        <taxon>Betaproteobacteria</taxon>
        <taxon>Neisseriales</taxon>
        <taxon>Chitinibacteraceae</taxon>
        <taxon>Formivibrio</taxon>
    </lineage>
</organism>
<evidence type="ECO:0000256" key="2">
    <source>
        <dbReference type="ARBA" id="ARBA00022679"/>
    </source>
</evidence>
<sequence>MDTGIAVPLSVCLGQQFVATERSEEMATRIGALAHEALIREVELTPKPGLVDRRNAGSHRDMDLQTFHASAAAIAEWFPVFFRRGLVDCDVPANRFLPLLRPEGVACENAMFRATDGVNTHKGGIFSMGLLCAAAGRLHGRGEPLGQTALCDEVAQICAALVEQELEGRAEATTAGEYLFRKHGLTGARGEVAAGFATVREQSLPVFERTRERHGCEERALHAALLQLLAFNRDTNVVSRGGMDGLHFVQAEARRLLDDGGIDLPDYLERLASLDDALIVRNLSPGGSADLLAVTWFLADFPA</sequence>
<dbReference type="InterPro" id="IPR017551">
    <property type="entry name" value="TriPribosyl-deP-CoA_syn_CitG"/>
</dbReference>
<proteinExistence type="inferred from homology"/>
<dbReference type="Proteomes" id="UP000242869">
    <property type="component" value="Unassembled WGS sequence"/>
</dbReference>
<dbReference type="GO" id="GO:0051191">
    <property type="term" value="P:prosthetic group biosynthetic process"/>
    <property type="evidence" value="ECO:0007669"/>
    <property type="project" value="TreeGrafter"/>
</dbReference>
<keyword evidence="7" id="KW-1185">Reference proteome</keyword>
<protein>
    <recommendedName>
        <fullName evidence="5">Probable 2-(5''-triphosphoribosyl)-3'-dephosphocoenzyme-A synthase</fullName>
        <shortName evidence="5">2-(5''-triphosphoribosyl)-3'-dephospho-CoA synthase</shortName>
        <ecNumber evidence="5">2.4.2.52</ecNumber>
    </recommendedName>
</protein>
<dbReference type="AlphaFoldDB" id="A0A1I5CDZ0"/>
<comment type="catalytic activity">
    <reaction evidence="1 5">
        <text>3'-dephospho-CoA + ATP = 2'-(5''-triphospho-alpha-D-ribosyl)-3'-dephospho-CoA + adenine</text>
        <dbReference type="Rhea" id="RHEA:15117"/>
        <dbReference type="ChEBI" id="CHEBI:16708"/>
        <dbReference type="ChEBI" id="CHEBI:30616"/>
        <dbReference type="ChEBI" id="CHEBI:57328"/>
        <dbReference type="ChEBI" id="CHEBI:61378"/>
        <dbReference type="EC" id="2.4.2.52"/>
    </reaction>
</comment>
<dbReference type="InterPro" id="IPR002736">
    <property type="entry name" value="CitG"/>
</dbReference>
<evidence type="ECO:0000256" key="5">
    <source>
        <dbReference type="HAMAP-Rule" id="MF_00397"/>
    </source>
</evidence>
<accession>A0A1I5CDZ0</accession>
<reference evidence="7" key="1">
    <citation type="submission" date="2016-10" db="EMBL/GenBank/DDBJ databases">
        <authorList>
            <person name="Varghese N."/>
            <person name="Submissions S."/>
        </authorList>
    </citation>
    <scope>NUCLEOTIDE SEQUENCE [LARGE SCALE GENOMIC DNA]</scope>
    <source>
        <strain evidence="7">DSM 6150</strain>
    </source>
</reference>
<dbReference type="EMBL" id="FOVE01000019">
    <property type="protein sequence ID" value="SFN85230.1"/>
    <property type="molecule type" value="Genomic_DNA"/>
</dbReference>
<dbReference type="NCBIfam" id="TIGR03125">
    <property type="entry name" value="citrate_citG"/>
    <property type="match status" value="1"/>
</dbReference>
<dbReference type="STRING" id="83765.SAMN05660284_02392"/>
<dbReference type="EC" id="2.4.2.52" evidence="5"/>
<dbReference type="OrthoDB" id="114886at2"/>
<dbReference type="GO" id="GO:0005524">
    <property type="term" value="F:ATP binding"/>
    <property type="evidence" value="ECO:0007669"/>
    <property type="project" value="UniProtKB-KW"/>
</dbReference>
<evidence type="ECO:0000256" key="3">
    <source>
        <dbReference type="ARBA" id="ARBA00022741"/>
    </source>
</evidence>